<gene>
    <name evidence="7" type="ORF">ATN00_03125</name>
</gene>
<dbReference type="Gene3D" id="3.30.43.10">
    <property type="entry name" value="Uridine Diphospho-n-acetylenolpyruvylglucosamine Reductase, domain 2"/>
    <property type="match status" value="1"/>
</dbReference>
<sequence length="471" mass="51086">MSGEPSAAGAPSSILIDKLRAILGESGVLAGADVSNRYPGYFMDRVEADILLRPETTEQVSQVMALCHAADQPVVIQGGMSGWVRATQTRRGDIILSLERMNRIESVDPANRTAIVQAGVILESFQDHLEPYGLSFPLDLGGRGSCQLGGNAATNAGGMRVIRYGMMREQVLGMEVVLADGRVLSSMNRMIKNNTGYDLKQLFIGSEGTLGVITRLVLRLRERPVSSNTALVCADSFDRIAKLLRYVDGALGGLLSAFELVDNSFYRVNTGAGRHAAPLGSDKPYYAMIEALGSDHERDRDLFEAVLADAAEKGLFDDAIVARSEKDRDAIWGIREDLEHIVHDFQPFYAFDVSLPVGDMEAYMAEVTRRLKAIWPDGGIAFLGHVGDGNLHIAIGAGGAGDREQVEACVYEPLRPIGGSVSAEHGIGLEKKPWLSITRNPLERGLMRDIKHMLDPKGILNPGKIFAEEAP</sequence>
<dbReference type="InterPro" id="IPR051264">
    <property type="entry name" value="FAD-oxidored/transferase_4"/>
</dbReference>
<dbReference type="OrthoDB" id="9811557at2"/>
<dbReference type="Pfam" id="PF02913">
    <property type="entry name" value="FAD-oxidase_C"/>
    <property type="match status" value="1"/>
</dbReference>
<organism evidence="7 8">
    <name type="scientific">Sphingobium baderi</name>
    <dbReference type="NCBI Taxonomy" id="1332080"/>
    <lineage>
        <taxon>Bacteria</taxon>
        <taxon>Pseudomonadati</taxon>
        <taxon>Pseudomonadota</taxon>
        <taxon>Alphaproteobacteria</taxon>
        <taxon>Sphingomonadales</taxon>
        <taxon>Sphingomonadaceae</taxon>
        <taxon>Sphingobium</taxon>
    </lineage>
</organism>
<evidence type="ECO:0000256" key="3">
    <source>
        <dbReference type="ARBA" id="ARBA00022630"/>
    </source>
</evidence>
<dbReference type="InterPro" id="IPR016164">
    <property type="entry name" value="FAD-linked_Oxase-like_C"/>
</dbReference>
<evidence type="ECO:0000259" key="6">
    <source>
        <dbReference type="PROSITE" id="PS51387"/>
    </source>
</evidence>
<dbReference type="FunFam" id="1.10.45.10:FF:000001">
    <property type="entry name" value="D-lactate dehydrogenase mitochondrial"/>
    <property type="match status" value="1"/>
</dbReference>
<dbReference type="PROSITE" id="PS51387">
    <property type="entry name" value="FAD_PCMH"/>
    <property type="match status" value="1"/>
</dbReference>
<protein>
    <submittedName>
        <fullName evidence="7">FAD-linked oxidase</fullName>
    </submittedName>
</protein>
<dbReference type="Gene3D" id="3.30.70.2190">
    <property type="match status" value="1"/>
</dbReference>
<dbReference type="SUPFAM" id="SSF55103">
    <property type="entry name" value="FAD-linked oxidases, C-terminal domain"/>
    <property type="match status" value="1"/>
</dbReference>
<dbReference type="KEGG" id="sbd:ATN00_03125"/>
<keyword evidence="3" id="KW-0285">Flavoprotein</keyword>
<comment type="similarity">
    <text evidence="2">Belongs to the FAD-binding oxidoreductase/transferase type 4 family.</text>
</comment>
<dbReference type="PANTHER" id="PTHR43716">
    <property type="entry name" value="D-2-HYDROXYGLUTARATE DEHYDROGENASE, MITOCHONDRIAL"/>
    <property type="match status" value="1"/>
</dbReference>
<dbReference type="AlphaFoldDB" id="A0A0S3EVL9"/>
<dbReference type="InterPro" id="IPR016167">
    <property type="entry name" value="FAD-bd_PCMH_sub1"/>
</dbReference>
<dbReference type="RefSeq" id="WP_062062025.1">
    <property type="nucleotide sequence ID" value="NZ_CP013264.1"/>
</dbReference>
<feature type="domain" description="FAD-binding PCMH-type" evidence="6">
    <location>
        <begin position="43"/>
        <end position="223"/>
    </location>
</feature>
<reference evidence="7 8" key="1">
    <citation type="submission" date="2015-11" db="EMBL/GenBank/DDBJ databases">
        <title>A Two-component Flavoprotein Monooxygenase System MeaXY Responsible for para-Hydroxylation of 2-Methyl-6-ethylaniline and 2,6-Diethylaniline in Sphingobium baderi DE-13.</title>
        <authorList>
            <person name="Cheng M."/>
            <person name="Meng Q."/>
            <person name="Yang Y."/>
            <person name="Chu C."/>
            <person name="Yan X."/>
            <person name="He J."/>
            <person name="Li S."/>
        </authorList>
    </citation>
    <scope>NUCLEOTIDE SEQUENCE [LARGE SCALE GENOMIC DNA]</scope>
    <source>
        <strain evidence="7 8">DE-13</strain>
    </source>
</reference>
<dbReference type="STRING" id="1332080.ATN00_03125"/>
<evidence type="ECO:0000313" key="8">
    <source>
        <dbReference type="Proteomes" id="UP000056968"/>
    </source>
</evidence>
<dbReference type="InterPro" id="IPR016166">
    <property type="entry name" value="FAD-bd_PCMH"/>
</dbReference>
<accession>A0A0S3EVL9</accession>
<dbReference type="InterPro" id="IPR036318">
    <property type="entry name" value="FAD-bd_PCMH-like_sf"/>
</dbReference>
<dbReference type="PANTHER" id="PTHR43716:SF1">
    <property type="entry name" value="D-2-HYDROXYGLUTARATE DEHYDROGENASE, MITOCHONDRIAL"/>
    <property type="match status" value="1"/>
</dbReference>
<dbReference type="EMBL" id="CP013264">
    <property type="protein sequence ID" value="ALR19451.1"/>
    <property type="molecule type" value="Genomic_DNA"/>
</dbReference>
<keyword evidence="4" id="KW-0274">FAD</keyword>
<keyword evidence="5" id="KW-0560">Oxidoreductase</keyword>
<dbReference type="Proteomes" id="UP000056968">
    <property type="component" value="Chromosome"/>
</dbReference>
<dbReference type="Gene3D" id="1.10.45.10">
    <property type="entry name" value="Vanillyl-alcohol Oxidase, Chain A, domain 4"/>
    <property type="match status" value="1"/>
</dbReference>
<dbReference type="GO" id="GO:0022904">
    <property type="term" value="P:respiratory electron transport chain"/>
    <property type="evidence" value="ECO:0007669"/>
    <property type="project" value="TreeGrafter"/>
</dbReference>
<dbReference type="SUPFAM" id="SSF56176">
    <property type="entry name" value="FAD-binding/transporter-associated domain-like"/>
    <property type="match status" value="1"/>
</dbReference>
<dbReference type="Gene3D" id="3.30.465.10">
    <property type="match status" value="1"/>
</dbReference>
<dbReference type="InterPro" id="IPR016169">
    <property type="entry name" value="FAD-bd_PCMH_sub2"/>
</dbReference>
<dbReference type="GO" id="GO:0016491">
    <property type="term" value="F:oxidoreductase activity"/>
    <property type="evidence" value="ECO:0007669"/>
    <property type="project" value="UniProtKB-KW"/>
</dbReference>
<evidence type="ECO:0000313" key="7">
    <source>
        <dbReference type="EMBL" id="ALR19451.1"/>
    </source>
</evidence>
<dbReference type="InterPro" id="IPR006094">
    <property type="entry name" value="Oxid_FAD_bind_N"/>
</dbReference>
<comment type="cofactor">
    <cofactor evidence="1">
        <name>FAD</name>
        <dbReference type="ChEBI" id="CHEBI:57692"/>
    </cofactor>
</comment>
<dbReference type="InterPro" id="IPR016171">
    <property type="entry name" value="Vanillyl_alc_oxidase_C-sub2"/>
</dbReference>
<dbReference type="GO" id="GO:0071949">
    <property type="term" value="F:FAD binding"/>
    <property type="evidence" value="ECO:0007669"/>
    <property type="project" value="InterPro"/>
</dbReference>
<evidence type="ECO:0000256" key="2">
    <source>
        <dbReference type="ARBA" id="ARBA00008000"/>
    </source>
</evidence>
<proteinExistence type="inferred from homology"/>
<evidence type="ECO:0000256" key="5">
    <source>
        <dbReference type="ARBA" id="ARBA00023002"/>
    </source>
</evidence>
<dbReference type="Pfam" id="PF01565">
    <property type="entry name" value="FAD_binding_4"/>
    <property type="match status" value="1"/>
</dbReference>
<name>A0A0S3EVL9_9SPHN</name>
<evidence type="ECO:0000256" key="4">
    <source>
        <dbReference type="ARBA" id="ARBA00022827"/>
    </source>
</evidence>
<keyword evidence="8" id="KW-1185">Reference proteome</keyword>
<dbReference type="Gene3D" id="3.30.70.2740">
    <property type="match status" value="1"/>
</dbReference>
<evidence type="ECO:0000256" key="1">
    <source>
        <dbReference type="ARBA" id="ARBA00001974"/>
    </source>
</evidence>
<dbReference type="InterPro" id="IPR004113">
    <property type="entry name" value="FAD-bd_oxidored_4_C"/>
</dbReference>